<reference evidence="1" key="1">
    <citation type="submission" date="2020-05" db="EMBL/GenBank/DDBJ databases">
        <authorList>
            <person name="Chiriac C."/>
            <person name="Salcher M."/>
            <person name="Ghai R."/>
            <person name="Kavagutti S V."/>
        </authorList>
    </citation>
    <scope>NUCLEOTIDE SEQUENCE</scope>
</reference>
<organism evidence="1">
    <name type="scientific">uncultured Caudovirales phage</name>
    <dbReference type="NCBI Taxonomy" id="2100421"/>
    <lineage>
        <taxon>Viruses</taxon>
        <taxon>Duplodnaviria</taxon>
        <taxon>Heunggongvirae</taxon>
        <taxon>Uroviricota</taxon>
        <taxon>Caudoviricetes</taxon>
        <taxon>Peduoviridae</taxon>
        <taxon>Maltschvirus</taxon>
        <taxon>Maltschvirus maltsch</taxon>
    </lineage>
</organism>
<evidence type="ECO:0000313" key="1">
    <source>
        <dbReference type="EMBL" id="CAB5218110.1"/>
    </source>
</evidence>
<gene>
    <name evidence="1" type="ORF">UFOVP206_59</name>
</gene>
<dbReference type="EMBL" id="LR798250">
    <property type="protein sequence ID" value="CAB5218110.1"/>
    <property type="molecule type" value="Genomic_DNA"/>
</dbReference>
<protein>
    <submittedName>
        <fullName evidence="1">Uncharacterized protein</fullName>
    </submittedName>
</protein>
<name>A0A6J7WJX2_9CAUD</name>
<sequence length="125" mass="15282">MTKEHQRISLVMIGCLPILKDYLEEIVPLYPNLFDKGLKKSINDVISEINKNQNNIYSDSYDKFIDKIKRQSKKDKEYLRQLFKKDRVNQYFKHLYKEDRFKRMNQHNDLSLSFENWINENFKID</sequence>
<proteinExistence type="predicted"/>
<accession>A0A6J7WJX2</accession>